<name>A0A2U2BGF6_ALCFA</name>
<keyword evidence="3" id="KW-0731">Sigma factor</keyword>
<dbReference type="PANTHER" id="PTHR43133">
    <property type="entry name" value="RNA POLYMERASE ECF-TYPE SIGMA FACTO"/>
    <property type="match status" value="1"/>
</dbReference>
<evidence type="ECO:0000256" key="4">
    <source>
        <dbReference type="ARBA" id="ARBA00023163"/>
    </source>
</evidence>
<dbReference type="EMBL" id="QEXO01000004">
    <property type="protein sequence ID" value="PWE13098.1"/>
    <property type="molecule type" value="Genomic_DNA"/>
</dbReference>
<dbReference type="GO" id="GO:0003677">
    <property type="term" value="F:DNA binding"/>
    <property type="evidence" value="ECO:0007669"/>
    <property type="project" value="InterPro"/>
</dbReference>
<dbReference type="Pfam" id="PF04542">
    <property type="entry name" value="Sigma70_r2"/>
    <property type="match status" value="1"/>
</dbReference>
<organism evidence="7 8">
    <name type="scientific">Alcaligenes faecalis</name>
    <dbReference type="NCBI Taxonomy" id="511"/>
    <lineage>
        <taxon>Bacteria</taxon>
        <taxon>Pseudomonadati</taxon>
        <taxon>Pseudomonadota</taxon>
        <taxon>Betaproteobacteria</taxon>
        <taxon>Burkholderiales</taxon>
        <taxon>Alcaligenaceae</taxon>
        <taxon>Alcaligenes</taxon>
    </lineage>
</organism>
<evidence type="ECO:0000256" key="2">
    <source>
        <dbReference type="ARBA" id="ARBA00023015"/>
    </source>
</evidence>
<dbReference type="InterPro" id="IPR013249">
    <property type="entry name" value="RNA_pol_sigma70_r4_t2"/>
</dbReference>
<dbReference type="NCBIfam" id="TIGR02937">
    <property type="entry name" value="sigma70-ECF"/>
    <property type="match status" value="1"/>
</dbReference>
<reference evidence="7 8" key="1">
    <citation type="submission" date="2018-05" db="EMBL/GenBank/DDBJ databases">
        <title>Genome Sequence of an Efficient Indole-Degrading Bacterium, Alcaligenes sp.YBY.</title>
        <authorList>
            <person name="Yang B."/>
        </authorList>
    </citation>
    <scope>NUCLEOTIDE SEQUENCE [LARGE SCALE GENOMIC DNA]</scope>
    <source>
        <strain evidence="7 8">YBY</strain>
    </source>
</reference>
<accession>A0A2U2BGF6</accession>
<dbReference type="Gene3D" id="1.10.1740.10">
    <property type="match status" value="1"/>
</dbReference>
<evidence type="ECO:0000259" key="5">
    <source>
        <dbReference type="Pfam" id="PF04542"/>
    </source>
</evidence>
<proteinExistence type="inferred from homology"/>
<keyword evidence="2" id="KW-0805">Transcription regulation</keyword>
<dbReference type="GO" id="GO:0006352">
    <property type="term" value="P:DNA-templated transcription initiation"/>
    <property type="evidence" value="ECO:0007669"/>
    <property type="project" value="InterPro"/>
</dbReference>
<dbReference type="GO" id="GO:0016987">
    <property type="term" value="F:sigma factor activity"/>
    <property type="evidence" value="ECO:0007669"/>
    <property type="project" value="UniProtKB-KW"/>
</dbReference>
<dbReference type="InterPro" id="IPR013324">
    <property type="entry name" value="RNA_pol_sigma_r3/r4-like"/>
</dbReference>
<evidence type="ECO:0000313" key="8">
    <source>
        <dbReference type="Proteomes" id="UP000245216"/>
    </source>
</evidence>
<feature type="domain" description="RNA polymerase sigma-70 region 2" evidence="5">
    <location>
        <begin position="9"/>
        <end position="73"/>
    </location>
</feature>
<dbReference type="PANTHER" id="PTHR43133:SF63">
    <property type="entry name" value="RNA POLYMERASE SIGMA FACTOR FECI-RELATED"/>
    <property type="match status" value="1"/>
</dbReference>
<dbReference type="InterPro" id="IPR007627">
    <property type="entry name" value="RNA_pol_sigma70_r2"/>
</dbReference>
<dbReference type="InterPro" id="IPR013325">
    <property type="entry name" value="RNA_pol_sigma_r2"/>
</dbReference>
<protein>
    <submittedName>
        <fullName evidence="7">RNA polymerase subunit sigma-70</fullName>
    </submittedName>
</protein>
<dbReference type="SUPFAM" id="SSF88659">
    <property type="entry name" value="Sigma3 and sigma4 domains of RNA polymerase sigma factors"/>
    <property type="match status" value="1"/>
</dbReference>
<feature type="domain" description="RNA polymerase sigma factor 70 region 4 type 2" evidence="6">
    <location>
        <begin position="107"/>
        <end position="153"/>
    </location>
</feature>
<reference evidence="7 8" key="2">
    <citation type="submission" date="2018-05" db="EMBL/GenBank/DDBJ databases">
        <authorList>
            <person name="Lanie J.A."/>
            <person name="Ng W.-L."/>
            <person name="Kazmierczak K.M."/>
            <person name="Andrzejewski T.M."/>
            <person name="Davidsen T.M."/>
            <person name="Wayne K.J."/>
            <person name="Tettelin H."/>
            <person name="Glass J.I."/>
            <person name="Rusch D."/>
            <person name="Podicherti R."/>
            <person name="Tsui H.-C.T."/>
            <person name="Winkler M.E."/>
        </authorList>
    </citation>
    <scope>NUCLEOTIDE SEQUENCE [LARGE SCALE GENOMIC DNA]</scope>
    <source>
        <strain evidence="7 8">YBY</strain>
    </source>
</reference>
<dbReference type="InterPro" id="IPR014284">
    <property type="entry name" value="RNA_pol_sigma-70_dom"/>
</dbReference>
<dbReference type="Pfam" id="PF08281">
    <property type="entry name" value="Sigma70_r4_2"/>
    <property type="match status" value="1"/>
</dbReference>
<evidence type="ECO:0000256" key="3">
    <source>
        <dbReference type="ARBA" id="ARBA00023082"/>
    </source>
</evidence>
<comment type="caution">
    <text evidence="7">The sequence shown here is derived from an EMBL/GenBank/DDBJ whole genome shotgun (WGS) entry which is preliminary data.</text>
</comment>
<dbReference type="InterPro" id="IPR039425">
    <property type="entry name" value="RNA_pol_sigma-70-like"/>
</dbReference>
<dbReference type="STRING" id="511.UZ73_15840"/>
<gene>
    <name evidence="7" type="ORF">DF183_14800</name>
</gene>
<dbReference type="SUPFAM" id="SSF88946">
    <property type="entry name" value="Sigma2 domain of RNA polymerase sigma factors"/>
    <property type="match status" value="1"/>
</dbReference>
<sequence>MSKLTAAFLTHYPDLIRYLRRRTHCSELAQDCAHDTWLRLLEKGKQVTAENHRAYVFRVAANIAADWYRRQTREQAAFDGYALSVAHHHAPDTYEEVLAKETLQRLEQALMAQSQRSVRIFMMHRCEEMSYAQIAQKLSVSESTVEKHMMRILLVAHQVFNSAA</sequence>
<dbReference type="Proteomes" id="UP000245216">
    <property type="component" value="Unassembled WGS sequence"/>
</dbReference>
<evidence type="ECO:0000313" key="7">
    <source>
        <dbReference type="EMBL" id="PWE13098.1"/>
    </source>
</evidence>
<evidence type="ECO:0000256" key="1">
    <source>
        <dbReference type="ARBA" id="ARBA00010641"/>
    </source>
</evidence>
<dbReference type="AlphaFoldDB" id="A0A2U2BGF6"/>
<evidence type="ECO:0000259" key="6">
    <source>
        <dbReference type="Pfam" id="PF08281"/>
    </source>
</evidence>
<comment type="similarity">
    <text evidence="1">Belongs to the sigma-70 factor family. ECF subfamily.</text>
</comment>
<dbReference type="RefSeq" id="WP_109089468.1">
    <property type="nucleotide sequence ID" value="NZ_QEXO01000004.1"/>
</dbReference>
<keyword evidence="4" id="KW-0804">Transcription</keyword>
<dbReference type="Gene3D" id="1.10.10.10">
    <property type="entry name" value="Winged helix-like DNA-binding domain superfamily/Winged helix DNA-binding domain"/>
    <property type="match status" value="1"/>
</dbReference>
<dbReference type="InterPro" id="IPR036388">
    <property type="entry name" value="WH-like_DNA-bd_sf"/>
</dbReference>